<dbReference type="Proteomes" id="UP000265120">
    <property type="component" value="Chromosome 18"/>
</dbReference>
<dbReference type="AlphaFoldDB" id="A0A3P8W7J0"/>
<sequence>CRSSGYKNITPDFYDFRTLKVGSFIYIYIVKVVDSLLLKQTTIDCKPHLPHPPKKKH</sequence>
<organism evidence="1 2">
    <name type="scientific">Cynoglossus semilaevis</name>
    <name type="common">Tongue sole</name>
    <dbReference type="NCBI Taxonomy" id="244447"/>
    <lineage>
        <taxon>Eukaryota</taxon>
        <taxon>Metazoa</taxon>
        <taxon>Chordata</taxon>
        <taxon>Craniata</taxon>
        <taxon>Vertebrata</taxon>
        <taxon>Euteleostomi</taxon>
        <taxon>Actinopterygii</taxon>
        <taxon>Neopterygii</taxon>
        <taxon>Teleostei</taxon>
        <taxon>Neoteleostei</taxon>
        <taxon>Acanthomorphata</taxon>
        <taxon>Carangaria</taxon>
        <taxon>Pleuronectiformes</taxon>
        <taxon>Pleuronectoidei</taxon>
        <taxon>Cynoglossidae</taxon>
        <taxon>Cynoglossinae</taxon>
        <taxon>Cynoglossus</taxon>
    </lineage>
</organism>
<name>A0A3P8W7J0_CYNSE</name>
<reference evidence="1" key="3">
    <citation type="submission" date="2025-09" db="UniProtKB">
        <authorList>
            <consortium name="Ensembl"/>
        </authorList>
    </citation>
    <scope>IDENTIFICATION</scope>
</reference>
<keyword evidence="2" id="KW-1185">Reference proteome</keyword>
<protein>
    <submittedName>
        <fullName evidence="1">Uncharacterized protein</fullName>
    </submittedName>
</protein>
<evidence type="ECO:0000313" key="1">
    <source>
        <dbReference type="Ensembl" id="ENSCSEP00000020475.1"/>
    </source>
</evidence>
<reference evidence="1" key="2">
    <citation type="submission" date="2025-08" db="UniProtKB">
        <authorList>
            <consortium name="Ensembl"/>
        </authorList>
    </citation>
    <scope>IDENTIFICATION</scope>
</reference>
<reference evidence="1 2" key="1">
    <citation type="journal article" date="2014" name="Nat. Genet.">
        <title>Whole-genome sequence of a flatfish provides insights into ZW sex chromosome evolution and adaptation to a benthic lifestyle.</title>
        <authorList>
            <person name="Chen S."/>
            <person name="Zhang G."/>
            <person name="Shao C."/>
            <person name="Huang Q."/>
            <person name="Liu G."/>
            <person name="Zhang P."/>
            <person name="Song W."/>
            <person name="An N."/>
            <person name="Chalopin D."/>
            <person name="Volff J.N."/>
            <person name="Hong Y."/>
            <person name="Li Q."/>
            <person name="Sha Z."/>
            <person name="Zhou H."/>
            <person name="Xie M."/>
            <person name="Yu Q."/>
            <person name="Liu Y."/>
            <person name="Xiang H."/>
            <person name="Wang N."/>
            <person name="Wu K."/>
            <person name="Yang C."/>
            <person name="Zhou Q."/>
            <person name="Liao X."/>
            <person name="Yang L."/>
            <person name="Hu Q."/>
            <person name="Zhang J."/>
            <person name="Meng L."/>
            <person name="Jin L."/>
            <person name="Tian Y."/>
            <person name="Lian J."/>
            <person name="Yang J."/>
            <person name="Miao G."/>
            <person name="Liu S."/>
            <person name="Liang Z."/>
            <person name="Yan F."/>
            <person name="Li Y."/>
            <person name="Sun B."/>
            <person name="Zhang H."/>
            <person name="Zhang J."/>
            <person name="Zhu Y."/>
            <person name="Du M."/>
            <person name="Zhao Y."/>
            <person name="Schartl M."/>
            <person name="Tang Q."/>
            <person name="Wang J."/>
        </authorList>
    </citation>
    <scope>NUCLEOTIDE SEQUENCE</scope>
</reference>
<accession>A0A3P8W7J0</accession>
<evidence type="ECO:0000313" key="2">
    <source>
        <dbReference type="Proteomes" id="UP000265120"/>
    </source>
</evidence>
<dbReference type="Ensembl" id="ENSCSET00000020735.1">
    <property type="protein sequence ID" value="ENSCSEP00000020475.1"/>
    <property type="gene ID" value="ENSCSEG00000013063.1"/>
</dbReference>
<proteinExistence type="predicted"/>